<comment type="caution">
    <text evidence="2">The sequence shown here is derived from an EMBL/GenBank/DDBJ whole genome shotgun (WGS) entry which is preliminary data.</text>
</comment>
<protein>
    <submittedName>
        <fullName evidence="2">Uncharacterized protein</fullName>
    </submittedName>
</protein>
<feature type="region of interest" description="Disordered" evidence="1">
    <location>
        <begin position="1"/>
        <end position="29"/>
    </location>
</feature>
<evidence type="ECO:0000256" key="1">
    <source>
        <dbReference type="SAM" id="MobiDB-lite"/>
    </source>
</evidence>
<name>A0A5J4X7G0_9EUKA</name>
<reference evidence="2 3" key="1">
    <citation type="submission" date="2019-03" db="EMBL/GenBank/DDBJ databases">
        <title>Single cell metagenomics reveals metabolic interactions within the superorganism composed of flagellate Streblomastix strix and complex community of Bacteroidetes bacteria on its surface.</title>
        <authorList>
            <person name="Treitli S.C."/>
            <person name="Kolisko M."/>
            <person name="Husnik F."/>
            <person name="Keeling P."/>
            <person name="Hampl V."/>
        </authorList>
    </citation>
    <scope>NUCLEOTIDE SEQUENCE [LARGE SCALE GENOMIC DNA]</scope>
    <source>
        <strain evidence="2">ST1C</strain>
    </source>
</reference>
<dbReference type="Proteomes" id="UP000324800">
    <property type="component" value="Unassembled WGS sequence"/>
</dbReference>
<accession>A0A5J4X7G0</accession>
<evidence type="ECO:0000313" key="2">
    <source>
        <dbReference type="EMBL" id="KAA6403171.1"/>
    </source>
</evidence>
<proteinExistence type="predicted"/>
<organism evidence="2 3">
    <name type="scientific">Streblomastix strix</name>
    <dbReference type="NCBI Taxonomy" id="222440"/>
    <lineage>
        <taxon>Eukaryota</taxon>
        <taxon>Metamonada</taxon>
        <taxon>Preaxostyla</taxon>
        <taxon>Oxymonadida</taxon>
        <taxon>Streblomastigidae</taxon>
        <taxon>Streblomastix</taxon>
    </lineage>
</organism>
<sequence length="84" mass="9806">MDNFNSQMRDRTEIDNNIPGMDMEFERNEYKNVGREKVKDDTGFEGLMQHNTKEQECEDKIICSTNRQIELPETSDKRCVAGSN</sequence>
<evidence type="ECO:0000313" key="3">
    <source>
        <dbReference type="Proteomes" id="UP000324800"/>
    </source>
</evidence>
<gene>
    <name evidence="2" type="ORF">EZS28_001297</name>
</gene>
<dbReference type="AlphaFoldDB" id="A0A5J4X7G0"/>
<dbReference type="EMBL" id="SNRW01000131">
    <property type="protein sequence ID" value="KAA6403171.1"/>
    <property type="molecule type" value="Genomic_DNA"/>
</dbReference>